<dbReference type="PIRSF" id="PIRSF029730">
    <property type="entry name" value="UCP029730"/>
    <property type="match status" value="1"/>
</dbReference>
<dbReference type="SUPFAM" id="SSF53187">
    <property type="entry name" value="Zn-dependent exopeptidases"/>
    <property type="match status" value="1"/>
</dbReference>
<gene>
    <name evidence="1" type="ORF">SAMCFNEI73_Ch2504</name>
</gene>
<sequence>MKNSFHCDRLTRQWGPVLTGLLTQAEGDPVAIENGDAKGDFLFVCEHASSRLPERLGTLGLPKEALESHIAWDPGALAVSRLLAGKLDGTLIHQRFSRLVYDCNRPPESDAATPVVSEVYEVPGNRAMSAAERQARVDEVYLPFHETVSEFVAARKAVGRQPILVTMHSFTPVYFGKSRSVELGILHDADSRLADRMLAVATTGEVAYDIRRNEPYGPADGVTHSLIEYGVRHGLPNVMIEIRNDLIRNEVGQRVMADYLGGLLARSAAALPKK</sequence>
<dbReference type="GO" id="GO:0016787">
    <property type="term" value="F:hydrolase activity"/>
    <property type="evidence" value="ECO:0007669"/>
    <property type="project" value="UniProtKB-KW"/>
</dbReference>
<dbReference type="InterPro" id="IPR007709">
    <property type="entry name" value="N-FG_amidohydro"/>
</dbReference>
<dbReference type="EMBL" id="CP013107">
    <property type="protein sequence ID" value="APG91782.1"/>
    <property type="molecule type" value="Genomic_DNA"/>
</dbReference>
<accession>A0A1L3LNW1</accession>
<dbReference type="Proteomes" id="UP000182306">
    <property type="component" value="Chromosome"/>
</dbReference>
<name>A0A1L3LNW1_9HYPH</name>
<dbReference type="STRING" id="194963.SAMCFNEI73_Ch2504"/>
<dbReference type="KEGG" id="same:SAMCFNEI73_Ch2504"/>
<dbReference type="Pfam" id="PF05013">
    <property type="entry name" value="FGase"/>
    <property type="match status" value="1"/>
</dbReference>
<keyword evidence="1" id="KW-0378">Hydrolase</keyword>
<reference evidence="1 2" key="1">
    <citation type="submission" date="2015-10" db="EMBL/GenBank/DDBJ databases">
        <title>Genomic differences between typical nodule nitrogen-fixing rhizobial strains and those coming from bean seeds.</title>
        <authorList>
            <person name="Peralta H."/>
            <person name="Aguilar-Vera A."/>
            <person name="Diaz R."/>
            <person name="Mora Y."/>
            <person name="Martinez-Batallar G."/>
            <person name="Salazar E."/>
            <person name="Vargas-Lagunas C."/>
            <person name="Encarnacion S."/>
            <person name="Girard L."/>
            <person name="Mora J."/>
        </authorList>
    </citation>
    <scope>NUCLEOTIDE SEQUENCE [LARGE SCALE GENOMIC DNA]</scope>
    <source>
        <strain evidence="1 2">CFNEI 73</strain>
    </source>
</reference>
<keyword evidence="2" id="KW-1185">Reference proteome</keyword>
<evidence type="ECO:0000313" key="1">
    <source>
        <dbReference type="EMBL" id="APG91782.1"/>
    </source>
</evidence>
<dbReference type="Gene3D" id="3.40.630.40">
    <property type="entry name" value="Zn-dependent exopeptidases"/>
    <property type="match status" value="1"/>
</dbReference>
<protein>
    <submittedName>
        <fullName evidence="1">N-formylglutamate amidohydrolase</fullName>
    </submittedName>
</protein>
<dbReference type="AlphaFoldDB" id="A0A1L3LNW1"/>
<dbReference type="InterPro" id="IPR011227">
    <property type="entry name" value="UCP029730"/>
</dbReference>
<organism evidence="1 2">
    <name type="scientific">Sinorhizobium americanum</name>
    <dbReference type="NCBI Taxonomy" id="194963"/>
    <lineage>
        <taxon>Bacteria</taxon>
        <taxon>Pseudomonadati</taxon>
        <taxon>Pseudomonadota</taxon>
        <taxon>Alphaproteobacteria</taxon>
        <taxon>Hyphomicrobiales</taxon>
        <taxon>Rhizobiaceae</taxon>
        <taxon>Sinorhizobium/Ensifer group</taxon>
        <taxon>Sinorhizobium</taxon>
    </lineage>
</organism>
<evidence type="ECO:0000313" key="2">
    <source>
        <dbReference type="Proteomes" id="UP000182306"/>
    </source>
</evidence>
<proteinExistence type="predicted"/>